<protein>
    <submittedName>
        <fullName evidence="3">Meiotically up-regulated gene 113-domain-containing protein</fullName>
    </submittedName>
</protein>
<reference evidence="3 4" key="1">
    <citation type="submission" date="2024-07" db="EMBL/GenBank/DDBJ databases">
        <title>Section-level genome sequencing and comparative genomics of Aspergillus sections Usti and Cavernicolus.</title>
        <authorList>
            <consortium name="Lawrence Berkeley National Laboratory"/>
            <person name="Nybo J.L."/>
            <person name="Vesth T.C."/>
            <person name="Theobald S."/>
            <person name="Frisvad J.C."/>
            <person name="Larsen T.O."/>
            <person name="Kjaerboelling I."/>
            <person name="Rothschild-Mancinelli K."/>
            <person name="Lyhne E.K."/>
            <person name="Kogle M.E."/>
            <person name="Barry K."/>
            <person name="Clum A."/>
            <person name="Na H."/>
            <person name="Ledsgaard L."/>
            <person name="Lin J."/>
            <person name="Lipzen A."/>
            <person name="Kuo A."/>
            <person name="Riley R."/>
            <person name="Mondo S."/>
            <person name="LaButti K."/>
            <person name="Haridas S."/>
            <person name="Pangalinan J."/>
            <person name="Salamov A.A."/>
            <person name="Simmons B.A."/>
            <person name="Magnuson J.K."/>
            <person name="Chen J."/>
            <person name="Drula E."/>
            <person name="Henrissat B."/>
            <person name="Wiebenga A."/>
            <person name="Lubbers R.J."/>
            <person name="Gomes A.C."/>
            <person name="Makela M.R."/>
            <person name="Stajich J."/>
            <person name="Grigoriev I.V."/>
            <person name="Mortensen U.H."/>
            <person name="De vries R.P."/>
            <person name="Baker S.E."/>
            <person name="Andersen M.R."/>
        </authorList>
    </citation>
    <scope>NUCLEOTIDE SEQUENCE [LARGE SCALE GENOMIC DNA]</scope>
    <source>
        <strain evidence="3 4">CBS 600.67</strain>
    </source>
</reference>
<evidence type="ECO:0000256" key="1">
    <source>
        <dbReference type="SAM" id="MobiDB-lite"/>
    </source>
</evidence>
<feature type="region of interest" description="Disordered" evidence="1">
    <location>
        <begin position="1"/>
        <end position="77"/>
    </location>
</feature>
<dbReference type="EMBL" id="JBFXLS010000025">
    <property type="protein sequence ID" value="KAL2827386.1"/>
    <property type="molecule type" value="Genomic_DNA"/>
</dbReference>
<dbReference type="SMART" id="SM00974">
    <property type="entry name" value="T5orf172"/>
    <property type="match status" value="1"/>
</dbReference>
<evidence type="ECO:0000259" key="2">
    <source>
        <dbReference type="SMART" id="SM00974"/>
    </source>
</evidence>
<sequence>MAEIDEAQTPKQATFRSEDDAYEPEAEAFISSGPSTPLSSPAFLDTTVFSPNESIATEITDYGSDSDAPKDDDDDLKILSYFRPPASHMLNQPAMDDPLDAQIPDTPSRRLSTQDSESAEFLEIRIDVPFLDPGENAPTVPGMKKEGPTIKEEDVDTQRPNLLSVWKAQPGGNETSHRRCSFSHKPTFDFMAEGRTHRGRPRAKSNIGVMSARLGQTETLPPVQKGRFLEAAEIQVGVQSLPASGWTMLRQEANTITNSTEETKGIPMSKYEPKFRESLCRVLPISTRERLGQDELHCVATTQGKERCRRKLKTIDSQAVLGILDGPTASESSSTLQIWEELRNLVLCGTHKRFAITALEYWDQESAGAHESDKQLLLKDWLETVRTGEKRLPNAIKTEPPSVIVDDDRPAQAQEPIRVILPDLKPGPISSPPEFVPYFTKAHDGKPPSQRLKELLLQPLTPGDVDHMGFIYIYWCEGKFGYVKIGFTKYIEKRLKNWETQCGRRLSRHFPLNSEDMLSVPHVHRVEQLVHAELGEYRRQENKCSSEKCGKKHVEWFETTRDVATEVVQKWIAWMRQLPYGEEMGRKVPQWVLREAHRDSIEALCVPSKCLTPKKPTLAVPRHKERQRRKSSGF</sequence>
<evidence type="ECO:0000313" key="4">
    <source>
        <dbReference type="Proteomes" id="UP001610335"/>
    </source>
</evidence>
<accession>A0ABR4IHZ7</accession>
<proteinExistence type="predicted"/>
<dbReference type="Proteomes" id="UP001610335">
    <property type="component" value="Unassembled WGS sequence"/>
</dbReference>
<dbReference type="InterPro" id="IPR018306">
    <property type="entry name" value="Phage_T5_Orf172_DNA-bd"/>
</dbReference>
<feature type="region of interest" description="Disordered" evidence="1">
    <location>
        <begin position="132"/>
        <end position="156"/>
    </location>
</feature>
<feature type="compositionally biased region" description="Polar residues" evidence="1">
    <location>
        <begin position="47"/>
        <end position="57"/>
    </location>
</feature>
<keyword evidence="4" id="KW-1185">Reference proteome</keyword>
<name>A0ABR4IHZ7_9EURO</name>
<gene>
    <name evidence="3" type="ORF">BDW59DRAFT_144188</name>
</gene>
<dbReference type="PANTHER" id="PTHR28094">
    <property type="entry name" value="MEIOTICALLY UP-REGULATED GENE 113 PROTEIN"/>
    <property type="match status" value="1"/>
</dbReference>
<organism evidence="3 4">
    <name type="scientific">Aspergillus cavernicola</name>
    <dbReference type="NCBI Taxonomy" id="176166"/>
    <lineage>
        <taxon>Eukaryota</taxon>
        <taxon>Fungi</taxon>
        <taxon>Dikarya</taxon>
        <taxon>Ascomycota</taxon>
        <taxon>Pezizomycotina</taxon>
        <taxon>Eurotiomycetes</taxon>
        <taxon>Eurotiomycetidae</taxon>
        <taxon>Eurotiales</taxon>
        <taxon>Aspergillaceae</taxon>
        <taxon>Aspergillus</taxon>
        <taxon>Aspergillus subgen. Nidulantes</taxon>
    </lineage>
</organism>
<evidence type="ECO:0000313" key="3">
    <source>
        <dbReference type="EMBL" id="KAL2827386.1"/>
    </source>
</evidence>
<dbReference type="PANTHER" id="PTHR28094:SF1">
    <property type="entry name" value="MEIOTICALLY UP-REGULATED GENE 113 PROTEIN"/>
    <property type="match status" value="1"/>
</dbReference>
<feature type="compositionally biased region" description="Basic and acidic residues" evidence="1">
    <location>
        <begin position="143"/>
        <end position="152"/>
    </location>
</feature>
<dbReference type="Pfam" id="PF10544">
    <property type="entry name" value="T5orf172"/>
    <property type="match status" value="1"/>
</dbReference>
<comment type="caution">
    <text evidence="3">The sequence shown here is derived from an EMBL/GenBank/DDBJ whole genome shotgun (WGS) entry which is preliminary data.</text>
</comment>
<dbReference type="InterPro" id="IPR053006">
    <property type="entry name" value="Meiosis_regulatory"/>
</dbReference>
<feature type="domain" description="Bacteriophage T5 Orf172 DNA-binding" evidence="2">
    <location>
        <begin position="477"/>
        <end position="571"/>
    </location>
</feature>